<keyword evidence="3" id="KW-1185">Reference proteome</keyword>
<feature type="compositionally biased region" description="Basic and acidic residues" evidence="1">
    <location>
        <begin position="82"/>
        <end position="109"/>
    </location>
</feature>
<reference evidence="2" key="1">
    <citation type="submission" date="2023-07" db="EMBL/GenBank/DDBJ databases">
        <authorList>
            <consortium name="AG Swart"/>
            <person name="Singh M."/>
            <person name="Singh A."/>
            <person name="Seah K."/>
            <person name="Emmerich C."/>
        </authorList>
    </citation>
    <scope>NUCLEOTIDE SEQUENCE</scope>
    <source>
        <strain evidence="2">DP1</strain>
    </source>
</reference>
<feature type="region of interest" description="Disordered" evidence="1">
    <location>
        <begin position="82"/>
        <end position="110"/>
    </location>
</feature>
<organism evidence="2 3">
    <name type="scientific">Euplotes crassus</name>
    <dbReference type="NCBI Taxonomy" id="5936"/>
    <lineage>
        <taxon>Eukaryota</taxon>
        <taxon>Sar</taxon>
        <taxon>Alveolata</taxon>
        <taxon>Ciliophora</taxon>
        <taxon>Intramacronucleata</taxon>
        <taxon>Spirotrichea</taxon>
        <taxon>Hypotrichia</taxon>
        <taxon>Euplotida</taxon>
        <taxon>Euplotidae</taxon>
        <taxon>Moneuplotes</taxon>
    </lineage>
</organism>
<evidence type="ECO:0000256" key="1">
    <source>
        <dbReference type="SAM" id="MobiDB-lite"/>
    </source>
</evidence>
<dbReference type="Proteomes" id="UP001295684">
    <property type="component" value="Unassembled WGS sequence"/>
</dbReference>
<dbReference type="EMBL" id="CAMPGE010023302">
    <property type="protein sequence ID" value="CAI2381257.1"/>
    <property type="molecule type" value="Genomic_DNA"/>
</dbReference>
<dbReference type="AlphaFoldDB" id="A0AAD1Y0S3"/>
<proteinExistence type="predicted"/>
<protein>
    <submittedName>
        <fullName evidence="2">Uncharacterized protein</fullName>
    </submittedName>
</protein>
<feature type="region of interest" description="Disordered" evidence="1">
    <location>
        <begin position="1"/>
        <end position="29"/>
    </location>
</feature>
<comment type="caution">
    <text evidence="2">The sequence shown here is derived from an EMBL/GenBank/DDBJ whole genome shotgun (WGS) entry which is preliminary data.</text>
</comment>
<evidence type="ECO:0000313" key="3">
    <source>
        <dbReference type="Proteomes" id="UP001295684"/>
    </source>
</evidence>
<sequence length="127" mass="14754">MYKYEEKKHYPGGSSKDASRKLKHISKKGLKDLTNKTSQIKSDISSLKSRVYSLRSENHAKAPEIEELEWMDDYLASKYHKEKESKVATKETKSPSGPVRERKAERSYKESGMAYSDLKKQFNMLMK</sequence>
<name>A0AAD1Y0S3_EUPCR</name>
<evidence type="ECO:0000313" key="2">
    <source>
        <dbReference type="EMBL" id="CAI2381257.1"/>
    </source>
</evidence>
<gene>
    <name evidence="2" type="ORF">ECRASSUSDP1_LOCUS22708</name>
</gene>
<accession>A0AAD1Y0S3</accession>